<accession>A0A812W5X0</accession>
<dbReference type="AlphaFoldDB" id="A0A812W5X0"/>
<keyword evidence="3" id="KW-1185">Reference proteome</keyword>
<dbReference type="OrthoDB" id="422874at2759"/>
<sequence>GADDDELSDDEMPGNDQAKTKAQLYKYFAGKGPTRMMYTFLRDRGLQAAAIIIVEATAPIEDAYAKSLKTMQGGPVEQGTWAAKRAAGDWFRTVQDILRTPSKYSVLKRLRFTMEAANPADSFTWEEEEQATAELLVKFSHELAARYAWAFIPTSCNMPQAFAVYLLPDSEERARFVKRLKDDLLPVYEAEQHFKECVNKDLVKAAKMETVLSHVGWCYHQLPREILGRLIQCDFDPLNADCRQLCAKLYRGSGTTKHCLEDTFAHLQGMSHAASNNRKMSHFARLFYASTARCVASGGIRTIIPDKEDWDAYMKEGVDFGHLKEIFDSGSSSMPEPESADSVLVPKPEGMQAGGWKAAGPESNQRGAAAVAYLGMDQTDNWSHIDKCWAGCLLSKGKVYYHTEDRKYFLCFGFKTYAALGVECKVYQSGDQVFLLPDGAGFSLPTFLFNYSVQDDATPWLHMPTEVTLPCRLPEDLILGIYLRVTEKAGRSLLRSALEQGVFLTVPQIKSIILQLKLPKLGKRKDGKDPRKEDYLQQLLNHVFDKSDKHTPADIQSMLARLLHGKSANPKSRPDEQAVLDMCQHLDPENERCFADVKQWAQEKLRKKAALAANLQKTAKEGPRFRQRFVASLRLRAAGIRPHGAGASSKPAAAPAGANAAPAAFNAAAAANPAPQPEGPLPFNENPPSNQKVVREHAQHRAGVTPLEFKDLLPGRGANHSAFQQFRNDSPGNFYYRVTYKVRPLP</sequence>
<evidence type="ECO:0000313" key="3">
    <source>
        <dbReference type="Proteomes" id="UP000649617"/>
    </source>
</evidence>
<evidence type="ECO:0000313" key="2">
    <source>
        <dbReference type="EMBL" id="CAE7657893.1"/>
    </source>
</evidence>
<reference evidence="2" key="1">
    <citation type="submission" date="2021-02" db="EMBL/GenBank/DDBJ databases">
        <authorList>
            <person name="Dougan E. K."/>
            <person name="Rhodes N."/>
            <person name="Thang M."/>
            <person name="Chan C."/>
        </authorList>
    </citation>
    <scope>NUCLEOTIDE SEQUENCE</scope>
</reference>
<protein>
    <submittedName>
        <fullName evidence="2">Uncharacterized protein</fullName>
    </submittedName>
</protein>
<evidence type="ECO:0000256" key="1">
    <source>
        <dbReference type="SAM" id="MobiDB-lite"/>
    </source>
</evidence>
<name>A0A812W5X0_SYMPI</name>
<feature type="non-terminal residue" evidence="2">
    <location>
        <position position="1"/>
    </location>
</feature>
<gene>
    <name evidence="2" type="ORF">SPIL2461_LOCUS17735</name>
</gene>
<proteinExistence type="predicted"/>
<dbReference type="EMBL" id="CAJNIZ010043348">
    <property type="protein sequence ID" value="CAE7657893.1"/>
    <property type="molecule type" value="Genomic_DNA"/>
</dbReference>
<feature type="region of interest" description="Disordered" evidence="1">
    <location>
        <begin position="668"/>
        <end position="690"/>
    </location>
</feature>
<dbReference type="Proteomes" id="UP000649617">
    <property type="component" value="Unassembled WGS sequence"/>
</dbReference>
<organism evidence="2 3">
    <name type="scientific">Symbiodinium pilosum</name>
    <name type="common">Dinoflagellate</name>
    <dbReference type="NCBI Taxonomy" id="2952"/>
    <lineage>
        <taxon>Eukaryota</taxon>
        <taxon>Sar</taxon>
        <taxon>Alveolata</taxon>
        <taxon>Dinophyceae</taxon>
        <taxon>Suessiales</taxon>
        <taxon>Symbiodiniaceae</taxon>
        <taxon>Symbiodinium</taxon>
    </lineage>
</organism>
<comment type="caution">
    <text evidence="2">The sequence shown here is derived from an EMBL/GenBank/DDBJ whole genome shotgun (WGS) entry which is preliminary data.</text>
</comment>